<organism evidence="1 2">
    <name type="scientific">Novipirellula artificiosorum</name>
    <dbReference type="NCBI Taxonomy" id="2528016"/>
    <lineage>
        <taxon>Bacteria</taxon>
        <taxon>Pseudomonadati</taxon>
        <taxon>Planctomycetota</taxon>
        <taxon>Planctomycetia</taxon>
        <taxon>Pirellulales</taxon>
        <taxon>Pirellulaceae</taxon>
        <taxon>Novipirellula</taxon>
    </lineage>
</organism>
<protein>
    <recommendedName>
        <fullName evidence="3">Nucleotidyltransferase family protein</fullName>
    </recommendedName>
</protein>
<evidence type="ECO:0000313" key="1">
    <source>
        <dbReference type="EMBL" id="TWU39499.1"/>
    </source>
</evidence>
<name>A0A5C6DXF0_9BACT</name>
<reference evidence="1 2" key="1">
    <citation type="submission" date="2019-02" db="EMBL/GenBank/DDBJ databases">
        <title>Deep-cultivation of Planctomycetes and their phenomic and genomic characterization uncovers novel biology.</title>
        <authorList>
            <person name="Wiegand S."/>
            <person name="Jogler M."/>
            <person name="Boedeker C."/>
            <person name="Pinto D."/>
            <person name="Vollmers J."/>
            <person name="Rivas-Marin E."/>
            <person name="Kohn T."/>
            <person name="Peeters S.H."/>
            <person name="Heuer A."/>
            <person name="Rast P."/>
            <person name="Oberbeckmann S."/>
            <person name="Bunk B."/>
            <person name="Jeske O."/>
            <person name="Meyerdierks A."/>
            <person name="Storesund J.E."/>
            <person name="Kallscheuer N."/>
            <person name="Luecker S."/>
            <person name="Lage O.M."/>
            <person name="Pohl T."/>
            <person name="Merkel B.J."/>
            <person name="Hornburger P."/>
            <person name="Mueller R.-W."/>
            <person name="Bruemmer F."/>
            <person name="Labrenz M."/>
            <person name="Spormann A.M."/>
            <person name="Op Den Camp H."/>
            <person name="Overmann J."/>
            <person name="Amann R."/>
            <person name="Jetten M.S.M."/>
            <person name="Mascher T."/>
            <person name="Medema M.H."/>
            <person name="Devos D.P."/>
            <person name="Kaster A.-K."/>
            <person name="Ovreas L."/>
            <person name="Rohde M."/>
            <person name="Galperin M.Y."/>
            <person name="Jogler C."/>
        </authorList>
    </citation>
    <scope>NUCLEOTIDE SEQUENCE [LARGE SCALE GENOMIC DNA]</scope>
    <source>
        <strain evidence="1 2">Poly41</strain>
    </source>
</reference>
<gene>
    <name evidence="1" type="ORF">Poly41_23540</name>
</gene>
<comment type="caution">
    <text evidence="1">The sequence shown here is derived from an EMBL/GenBank/DDBJ whole genome shotgun (WGS) entry which is preliminary data.</text>
</comment>
<dbReference type="EMBL" id="SJPV01000003">
    <property type="protein sequence ID" value="TWU39499.1"/>
    <property type="molecule type" value="Genomic_DNA"/>
</dbReference>
<evidence type="ECO:0000313" key="2">
    <source>
        <dbReference type="Proteomes" id="UP000319143"/>
    </source>
</evidence>
<evidence type="ECO:0008006" key="3">
    <source>
        <dbReference type="Google" id="ProtNLM"/>
    </source>
</evidence>
<dbReference type="AlphaFoldDB" id="A0A5C6DXF0"/>
<dbReference type="Proteomes" id="UP000319143">
    <property type="component" value="Unassembled WGS sequence"/>
</dbReference>
<keyword evidence="2" id="KW-1185">Reference proteome</keyword>
<proteinExistence type="predicted"/>
<dbReference type="Pfam" id="PF10706">
    <property type="entry name" value="Aminoglyc_resit"/>
    <property type="match status" value="1"/>
</dbReference>
<dbReference type="InterPro" id="IPR043519">
    <property type="entry name" value="NT_sf"/>
</dbReference>
<dbReference type="Gene3D" id="3.30.460.40">
    <property type="match status" value="1"/>
</dbReference>
<dbReference type="SUPFAM" id="SSF81301">
    <property type="entry name" value="Nucleotidyltransferase"/>
    <property type="match status" value="1"/>
</dbReference>
<sequence length="192" mass="21186">MNTAQKVYTMLGNESLWDVAARCHELLTNAGIAYSVCGGVAVCLHGYQRNTTDLDIVIRSEDSDSVRHVLTEAGFVWDSEKAEFRTQNGIAIQFLIAGHKAGKGSEVAVSEPIGDLNVEQIEGLSVVRLSRLIEMKIACGMSNLRRTHKDFADVVELIAIRHLDGSFARFLHKSLRPTFRELVRNAAGSDEE</sequence>
<dbReference type="InterPro" id="IPR019646">
    <property type="entry name" value="Aminoglyc_AdlTrfase"/>
</dbReference>
<accession>A0A5C6DXF0</accession>